<evidence type="ECO:0000256" key="7">
    <source>
        <dbReference type="SAM" id="SignalP"/>
    </source>
</evidence>
<name>A0AA39KW20_9HYME</name>
<reference evidence="10" key="1">
    <citation type="journal article" date="2023" name="bioRxiv">
        <title>Scaffold-level genome assemblies of two parasitoid biocontrol wasps reveal the parthenogenesis mechanism and an associated novel virus.</title>
        <authorList>
            <person name="Inwood S."/>
            <person name="Skelly J."/>
            <person name="Guhlin J."/>
            <person name="Harrop T."/>
            <person name="Goldson S."/>
            <person name="Dearden P."/>
        </authorList>
    </citation>
    <scope>NUCLEOTIDE SEQUENCE</scope>
    <source>
        <strain evidence="10">Irish</strain>
        <tissue evidence="10">Whole body</tissue>
    </source>
</reference>
<comment type="similarity">
    <text evidence="1">Belongs to the peptidase C1 family.</text>
</comment>
<dbReference type="InterPro" id="IPR013201">
    <property type="entry name" value="Prot_inhib_I29"/>
</dbReference>
<organism evidence="10 11">
    <name type="scientific">Microctonus aethiopoides</name>
    <dbReference type="NCBI Taxonomy" id="144406"/>
    <lineage>
        <taxon>Eukaryota</taxon>
        <taxon>Metazoa</taxon>
        <taxon>Ecdysozoa</taxon>
        <taxon>Arthropoda</taxon>
        <taxon>Hexapoda</taxon>
        <taxon>Insecta</taxon>
        <taxon>Pterygota</taxon>
        <taxon>Neoptera</taxon>
        <taxon>Endopterygota</taxon>
        <taxon>Hymenoptera</taxon>
        <taxon>Apocrita</taxon>
        <taxon>Ichneumonoidea</taxon>
        <taxon>Braconidae</taxon>
        <taxon>Euphorinae</taxon>
        <taxon>Microctonus</taxon>
    </lineage>
</organism>
<keyword evidence="11" id="KW-1185">Reference proteome</keyword>
<dbReference type="InterPro" id="IPR038765">
    <property type="entry name" value="Papain-like_cys_pep_sf"/>
</dbReference>
<dbReference type="GO" id="GO:0008234">
    <property type="term" value="F:cysteine-type peptidase activity"/>
    <property type="evidence" value="ECO:0007669"/>
    <property type="project" value="UniProtKB-KW"/>
</dbReference>
<dbReference type="SMART" id="SM00848">
    <property type="entry name" value="Inhibitor_I29"/>
    <property type="match status" value="1"/>
</dbReference>
<dbReference type="PANTHER" id="PTHR12411">
    <property type="entry name" value="CYSTEINE PROTEASE FAMILY C1-RELATED"/>
    <property type="match status" value="1"/>
</dbReference>
<dbReference type="Pfam" id="PF00112">
    <property type="entry name" value="Peptidase_C1"/>
    <property type="match status" value="1"/>
</dbReference>
<dbReference type="Proteomes" id="UP001168990">
    <property type="component" value="Unassembled WGS sequence"/>
</dbReference>
<evidence type="ECO:0000313" key="11">
    <source>
        <dbReference type="Proteomes" id="UP001168990"/>
    </source>
</evidence>
<evidence type="ECO:0000259" key="8">
    <source>
        <dbReference type="SMART" id="SM00645"/>
    </source>
</evidence>
<dbReference type="SUPFAM" id="SSF54001">
    <property type="entry name" value="Cysteine proteinases"/>
    <property type="match status" value="1"/>
</dbReference>
<evidence type="ECO:0000256" key="3">
    <source>
        <dbReference type="ARBA" id="ARBA00022801"/>
    </source>
</evidence>
<evidence type="ECO:0000256" key="2">
    <source>
        <dbReference type="ARBA" id="ARBA00022670"/>
    </source>
</evidence>
<keyword evidence="7" id="KW-0732">Signal</keyword>
<dbReference type="Gene3D" id="3.90.70.10">
    <property type="entry name" value="Cysteine proteinases"/>
    <property type="match status" value="1"/>
</dbReference>
<dbReference type="InterPro" id="IPR000668">
    <property type="entry name" value="Peptidase_C1A_C"/>
</dbReference>
<keyword evidence="5" id="KW-0865">Zymogen</keyword>
<dbReference type="GO" id="GO:0006508">
    <property type="term" value="P:proteolysis"/>
    <property type="evidence" value="ECO:0007669"/>
    <property type="project" value="UniProtKB-KW"/>
</dbReference>
<dbReference type="EMBL" id="JAQQBS010000001">
    <property type="protein sequence ID" value="KAK0175885.1"/>
    <property type="molecule type" value="Genomic_DNA"/>
</dbReference>
<reference evidence="10" key="2">
    <citation type="submission" date="2023-03" db="EMBL/GenBank/DDBJ databases">
        <authorList>
            <person name="Inwood S.N."/>
            <person name="Skelly J.G."/>
            <person name="Guhlin J."/>
            <person name="Harrop T.W.R."/>
            <person name="Goldson S.G."/>
            <person name="Dearden P.K."/>
        </authorList>
    </citation>
    <scope>NUCLEOTIDE SEQUENCE</scope>
    <source>
        <strain evidence="10">Irish</strain>
        <tissue evidence="10">Whole body</tissue>
    </source>
</reference>
<dbReference type="PROSITE" id="PS00139">
    <property type="entry name" value="THIOL_PROTEASE_CYS"/>
    <property type="match status" value="1"/>
</dbReference>
<accession>A0AA39KW20</accession>
<dbReference type="InterPro" id="IPR013128">
    <property type="entry name" value="Peptidase_C1A"/>
</dbReference>
<dbReference type="CDD" id="cd02248">
    <property type="entry name" value="Peptidase_C1A"/>
    <property type="match status" value="1"/>
</dbReference>
<keyword evidence="2" id="KW-0645">Protease</keyword>
<keyword evidence="4" id="KW-0788">Thiol protease</keyword>
<evidence type="ECO:0000256" key="5">
    <source>
        <dbReference type="ARBA" id="ARBA00023145"/>
    </source>
</evidence>
<proteinExistence type="inferred from homology"/>
<feature type="signal peptide" evidence="7">
    <location>
        <begin position="1"/>
        <end position="26"/>
    </location>
</feature>
<dbReference type="AlphaFoldDB" id="A0AA39KW20"/>
<feature type="domain" description="Peptidase C1A papain C-terminal" evidence="8">
    <location>
        <begin position="135"/>
        <end position="350"/>
    </location>
</feature>
<keyword evidence="3" id="KW-0378">Hydrolase</keyword>
<evidence type="ECO:0000313" key="10">
    <source>
        <dbReference type="EMBL" id="KAK0175885.1"/>
    </source>
</evidence>
<evidence type="ECO:0000256" key="1">
    <source>
        <dbReference type="ARBA" id="ARBA00008455"/>
    </source>
</evidence>
<feature type="chain" id="PRO_5041226377" description="Cathepsin O" evidence="7">
    <location>
        <begin position="27"/>
        <end position="353"/>
    </location>
</feature>
<evidence type="ECO:0000256" key="6">
    <source>
        <dbReference type="ARBA" id="ARBA00023157"/>
    </source>
</evidence>
<evidence type="ECO:0000259" key="9">
    <source>
        <dbReference type="SMART" id="SM00848"/>
    </source>
</evidence>
<evidence type="ECO:0000256" key="4">
    <source>
        <dbReference type="ARBA" id="ARBA00022807"/>
    </source>
</evidence>
<evidence type="ECO:0008006" key="12">
    <source>
        <dbReference type="Google" id="ProtNLM"/>
    </source>
</evidence>
<sequence length="353" mass="40220">MEWRTVLVTILLISLCFLAIPIKVPSKNHEENVRLFESYIVRYNKSYRYNPSEYEKRFERFQKSLESIRMMNSKRLSVESAFYGPTVYSDMSEEEFLTLTLRLNIPDHGFKYVRGRPHHRTHHSNVIRFERAAGIPIKLDWRTKDVVTRVKNQGNCGACWAYSTVECVESMMAIKNGTLRSFSVQQMIDCAGNKNFGCEGGDICNLLSWLVDNQISILAESIYPVTGTSDICQLNRFKTSAVQVTDFTCDSFIDSENEMLEILANHGPVAAAVNALTWQNYLGGIIQFHCDGEFSKLNHAVQIVGYDKTGITPFYIVRNSWGEYFGHNGYLYIAIGSNMCGIANQVSTLNVIW</sequence>
<protein>
    <recommendedName>
        <fullName evidence="12">Cathepsin O</fullName>
    </recommendedName>
</protein>
<dbReference type="InterPro" id="IPR000169">
    <property type="entry name" value="Pept_cys_AS"/>
</dbReference>
<dbReference type="PRINTS" id="PR00705">
    <property type="entry name" value="PAPAIN"/>
</dbReference>
<feature type="domain" description="Cathepsin propeptide inhibitor" evidence="9">
    <location>
        <begin position="36"/>
        <end position="96"/>
    </location>
</feature>
<dbReference type="InterPro" id="IPR039417">
    <property type="entry name" value="Peptidase_C1A_papain-like"/>
</dbReference>
<keyword evidence="6" id="KW-1015">Disulfide bond</keyword>
<gene>
    <name evidence="10" type="ORF">PV328_000077</name>
</gene>
<dbReference type="Pfam" id="PF08246">
    <property type="entry name" value="Inhibitor_I29"/>
    <property type="match status" value="1"/>
</dbReference>
<dbReference type="InterPro" id="IPR025660">
    <property type="entry name" value="Pept_his_AS"/>
</dbReference>
<dbReference type="PROSITE" id="PS00639">
    <property type="entry name" value="THIOL_PROTEASE_HIS"/>
    <property type="match status" value="1"/>
</dbReference>
<comment type="caution">
    <text evidence="10">The sequence shown here is derived from an EMBL/GenBank/DDBJ whole genome shotgun (WGS) entry which is preliminary data.</text>
</comment>
<dbReference type="SMART" id="SM00645">
    <property type="entry name" value="Pept_C1"/>
    <property type="match status" value="1"/>
</dbReference>